<organism evidence="1 2">
    <name type="scientific">Eumeta variegata</name>
    <name type="common">Bagworm moth</name>
    <name type="synonym">Eumeta japonica</name>
    <dbReference type="NCBI Taxonomy" id="151549"/>
    <lineage>
        <taxon>Eukaryota</taxon>
        <taxon>Metazoa</taxon>
        <taxon>Ecdysozoa</taxon>
        <taxon>Arthropoda</taxon>
        <taxon>Hexapoda</taxon>
        <taxon>Insecta</taxon>
        <taxon>Pterygota</taxon>
        <taxon>Neoptera</taxon>
        <taxon>Endopterygota</taxon>
        <taxon>Lepidoptera</taxon>
        <taxon>Glossata</taxon>
        <taxon>Ditrysia</taxon>
        <taxon>Tineoidea</taxon>
        <taxon>Psychidae</taxon>
        <taxon>Oiketicinae</taxon>
        <taxon>Eumeta</taxon>
    </lineage>
</organism>
<protein>
    <submittedName>
        <fullName evidence="1">Uncharacterized protein</fullName>
    </submittedName>
</protein>
<dbReference type="EMBL" id="BGZK01000396">
    <property type="protein sequence ID" value="GBP41274.1"/>
    <property type="molecule type" value="Genomic_DNA"/>
</dbReference>
<accession>A0A4C1VTW7</accession>
<dbReference type="Proteomes" id="UP000299102">
    <property type="component" value="Unassembled WGS sequence"/>
</dbReference>
<keyword evidence="2" id="KW-1185">Reference proteome</keyword>
<evidence type="ECO:0000313" key="2">
    <source>
        <dbReference type="Proteomes" id="UP000299102"/>
    </source>
</evidence>
<dbReference type="AlphaFoldDB" id="A0A4C1VTW7"/>
<sequence>MVREGEFTQSFIHFTRSCRYLRRYVARGGGAGAFGARDSTKNCLDGRLFPRNYELLMLHSMCRCRHYSQRTLSTESQPLGARWKLVLSEQHCVEL</sequence>
<reference evidence="1 2" key="1">
    <citation type="journal article" date="2019" name="Commun. Biol.">
        <title>The bagworm genome reveals a unique fibroin gene that provides high tensile strength.</title>
        <authorList>
            <person name="Kono N."/>
            <person name="Nakamura H."/>
            <person name="Ohtoshi R."/>
            <person name="Tomita M."/>
            <person name="Numata K."/>
            <person name="Arakawa K."/>
        </authorList>
    </citation>
    <scope>NUCLEOTIDE SEQUENCE [LARGE SCALE GENOMIC DNA]</scope>
</reference>
<evidence type="ECO:0000313" key="1">
    <source>
        <dbReference type="EMBL" id="GBP41274.1"/>
    </source>
</evidence>
<proteinExistence type="predicted"/>
<name>A0A4C1VTW7_EUMVA</name>
<gene>
    <name evidence="1" type="ORF">EVAR_33001_1</name>
</gene>
<comment type="caution">
    <text evidence="1">The sequence shown here is derived from an EMBL/GenBank/DDBJ whole genome shotgun (WGS) entry which is preliminary data.</text>
</comment>